<dbReference type="FunFam" id="3.30.450.20:FF:000099">
    <property type="entry name" value="Sensory box sensor histidine kinase"/>
    <property type="match status" value="3"/>
</dbReference>
<proteinExistence type="predicted"/>
<dbReference type="Gene3D" id="3.30.565.10">
    <property type="entry name" value="Histidine kinase-like ATPase, C-terminal domain"/>
    <property type="match status" value="1"/>
</dbReference>
<comment type="caution">
    <text evidence="6">The sequence shown here is derived from an EMBL/GenBank/DDBJ whole genome shotgun (WGS) entry which is preliminary data.</text>
</comment>
<dbReference type="InterPro" id="IPR013656">
    <property type="entry name" value="PAS_4"/>
</dbReference>
<keyword evidence="3" id="KW-0597">Phosphoprotein</keyword>
<evidence type="ECO:0000256" key="3">
    <source>
        <dbReference type="ARBA" id="ARBA00022553"/>
    </source>
</evidence>
<dbReference type="InterPro" id="IPR004358">
    <property type="entry name" value="Sig_transdc_His_kin-like_C"/>
</dbReference>
<evidence type="ECO:0000256" key="1">
    <source>
        <dbReference type="ARBA" id="ARBA00000085"/>
    </source>
</evidence>
<dbReference type="InterPro" id="IPR003661">
    <property type="entry name" value="HisK_dim/P_dom"/>
</dbReference>
<dbReference type="PROSITE" id="PS50109">
    <property type="entry name" value="HIS_KIN"/>
    <property type="match status" value="1"/>
</dbReference>
<dbReference type="PROSITE" id="PS50112">
    <property type="entry name" value="PAS"/>
    <property type="match status" value="3"/>
</dbReference>
<evidence type="ECO:0000256" key="2">
    <source>
        <dbReference type="ARBA" id="ARBA00012438"/>
    </source>
</evidence>
<dbReference type="SMART" id="SM00388">
    <property type="entry name" value="HisKA"/>
    <property type="match status" value="1"/>
</dbReference>
<keyword evidence="4" id="KW-0808">Transferase</keyword>
<accession>A0A7L4ZY97</accession>
<dbReference type="InterPro" id="IPR052162">
    <property type="entry name" value="Sensor_kinase/Photoreceptor"/>
</dbReference>
<sequence>MLPNSSDFAFLFAAQPLPALALAPDGRILAVSEALLTLSGLTEAELLDQPIEGLEALGALGAGWCTAALDAFAGQPTPDGSKPVFFPLPPNAEPTHLPWWQLQCRLAPAGAWALCTAHPVLAEAAASTLVSPLAPRLAQLQFLLDQLPGYLSALIGPNHVQAYASPAMTELLAGRPHLGVPVAEALPELVTSGLLHRIDEVYRTGQPFAVTDFPAPFQTTDSPEDTRYFDLYYGPLRDGNGPPVGVLMYAADVTERMQIRRQVKALDNTIRHRDQQVRVMTEALPLITFIADAQRQITYLSPQWHAYTGHTKARALGTGYLQAVHPDDQADMQAALATATDAWERELRFRRHDGLYRWHLVRVVPIREDSGDIRQWYGSATDVHTARLFDEQLRATDRQLHEILKEVPAGIATLLGPELRYEFVNEPMQALLGGHTPLGESVADALAPIAADLLDVMRQVFATGRLFVAKAYHLVVPNPTAEEPSLRYFDFTLQPLRNADDHVRGLLVFAVDVTLQEETRQRADRLAVETRRQDARLRVLTETAPQITYTTDAEGHVEYVSPQWYYFTGQPPTADVGAMWPVLIHPDDRLRVLAQSAAARAAGVSWSYEYRLRRYDGQHRWLLSRGVPEFDVAGLPVRWHGAVTDVHDQRELAETLRRGEAELRFLAESIPQMIWTANAAGFIDYYNQRAADYTGLSVAELGPTGWIALLEPSEQPAASRRWVHCVRTGDSYDGTFRLRRHDGQYRWHLIRARQLSDSRGPRWFGSCTDVDDQTRLQQVLQGQYDELASTNRQLDNFVYTASHDLRQPLHNLTGLFGELRRSATFADPEQEQLLHMVDQALQQLDTTLFDLTTTVQAQRHAGGTAPVALQSVADEVLLGLQAQVAAADARISLDFAAAPTLVYNRANLRSVLHNLISNALKYTRAGQPARIQLTSALSDAGHPVLVVVDNGLGMRLPKGLKAGFRLFERQHPHIAGTGLGLHLVQRIVSSNGGHLAVESTVGQGTRFTVYWFE</sequence>
<dbReference type="Pfam" id="PF00512">
    <property type="entry name" value="HisKA"/>
    <property type="match status" value="1"/>
</dbReference>
<dbReference type="InterPro" id="IPR000014">
    <property type="entry name" value="PAS"/>
</dbReference>
<dbReference type="EC" id="2.7.13.3" evidence="2"/>
<dbReference type="Pfam" id="PF08447">
    <property type="entry name" value="PAS_3"/>
    <property type="match status" value="3"/>
</dbReference>
<dbReference type="PRINTS" id="PR00344">
    <property type="entry name" value="BCTRLSENSOR"/>
</dbReference>
<dbReference type="SMART" id="SM00091">
    <property type="entry name" value="PAS"/>
    <property type="match status" value="5"/>
</dbReference>
<keyword evidence="7" id="KW-1185">Reference proteome</keyword>
<dbReference type="SMART" id="SM00387">
    <property type="entry name" value="HATPase_c"/>
    <property type="match status" value="1"/>
</dbReference>
<dbReference type="InterPro" id="IPR003594">
    <property type="entry name" value="HATPase_dom"/>
</dbReference>
<dbReference type="SUPFAM" id="SSF55874">
    <property type="entry name" value="ATPase domain of HSP90 chaperone/DNA topoisomerase II/histidine kinase"/>
    <property type="match status" value="1"/>
</dbReference>
<evidence type="ECO:0000256" key="4">
    <source>
        <dbReference type="ARBA" id="ARBA00022679"/>
    </source>
</evidence>
<keyword evidence="5" id="KW-0418">Kinase</keyword>
<reference evidence="6 7" key="1">
    <citation type="submission" date="2019-09" db="EMBL/GenBank/DDBJ databases">
        <title>Genome sequence of Hymenobacter sp. M3.</title>
        <authorList>
            <person name="Srinivasan S."/>
        </authorList>
    </citation>
    <scope>NUCLEOTIDE SEQUENCE [LARGE SCALE GENOMIC DNA]</scope>
    <source>
        <strain evidence="6 7">M3</strain>
    </source>
</reference>
<gene>
    <name evidence="6" type="ORF">F0P96_10100</name>
</gene>
<dbReference type="SUPFAM" id="SSF47384">
    <property type="entry name" value="Homodimeric domain of signal transducing histidine kinase"/>
    <property type="match status" value="1"/>
</dbReference>
<dbReference type="InterPro" id="IPR036890">
    <property type="entry name" value="HATPase_C_sf"/>
</dbReference>
<dbReference type="Pfam" id="PF02518">
    <property type="entry name" value="HATPase_c"/>
    <property type="match status" value="1"/>
</dbReference>
<dbReference type="PANTHER" id="PTHR43304:SF1">
    <property type="entry name" value="PAC DOMAIN-CONTAINING PROTEIN"/>
    <property type="match status" value="1"/>
</dbReference>
<dbReference type="InterPro" id="IPR000700">
    <property type="entry name" value="PAS-assoc_C"/>
</dbReference>
<dbReference type="CDD" id="cd00075">
    <property type="entry name" value="HATPase"/>
    <property type="match status" value="1"/>
</dbReference>
<dbReference type="Gene3D" id="1.10.287.130">
    <property type="match status" value="1"/>
</dbReference>
<dbReference type="CDD" id="cd00082">
    <property type="entry name" value="HisKA"/>
    <property type="match status" value="1"/>
</dbReference>
<dbReference type="InterPro" id="IPR005467">
    <property type="entry name" value="His_kinase_dom"/>
</dbReference>
<dbReference type="RefSeq" id="WP_151078735.1">
    <property type="nucleotide sequence ID" value="NZ_CP047647.1"/>
</dbReference>
<evidence type="ECO:0000313" key="6">
    <source>
        <dbReference type="EMBL" id="KAA9333314.1"/>
    </source>
</evidence>
<dbReference type="Gene3D" id="3.30.450.20">
    <property type="entry name" value="PAS domain"/>
    <property type="match status" value="5"/>
</dbReference>
<dbReference type="Proteomes" id="UP000326380">
    <property type="component" value="Unassembled WGS sequence"/>
</dbReference>
<dbReference type="EMBL" id="VTWU01000003">
    <property type="protein sequence ID" value="KAA9333314.1"/>
    <property type="molecule type" value="Genomic_DNA"/>
</dbReference>
<dbReference type="GO" id="GO:0000155">
    <property type="term" value="F:phosphorelay sensor kinase activity"/>
    <property type="evidence" value="ECO:0007669"/>
    <property type="project" value="InterPro"/>
</dbReference>
<dbReference type="CDD" id="cd00130">
    <property type="entry name" value="PAS"/>
    <property type="match status" value="3"/>
</dbReference>
<organism evidence="6 7">
    <name type="scientific">Hymenobacter busanensis</name>
    <dbReference type="NCBI Taxonomy" id="2607656"/>
    <lineage>
        <taxon>Bacteria</taxon>
        <taxon>Pseudomonadati</taxon>
        <taxon>Bacteroidota</taxon>
        <taxon>Cytophagia</taxon>
        <taxon>Cytophagales</taxon>
        <taxon>Hymenobacteraceae</taxon>
        <taxon>Hymenobacter</taxon>
    </lineage>
</organism>
<dbReference type="SMART" id="SM00086">
    <property type="entry name" value="PAC"/>
    <property type="match status" value="4"/>
</dbReference>
<dbReference type="Pfam" id="PF08448">
    <property type="entry name" value="PAS_4"/>
    <property type="match status" value="2"/>
</dbReference>
<dbReference type="InterPro" id="IPR013655">
    <property type="entry name" value="PAS_fold_3"/>
</dbReference>
<protein>
    <recommendedName>
        <fullName evidence="2">histidine kinase</fullName>
        <ecNumber evidence="2">2.7.13.3</ecNumber>
    </recommendedName>
</protein>
<dbReference type="SUPFAM" id="SSF55785">
    <property type="entry name" value="PYP-like sensor domain (PAS domain)"/>
    <property type="match status" value="5"/>
</dbReference>
<evidence type="ECO:0000256" key="5">
    <source>
        <dbReference type="ARBA" id="ARBA00022777"/>
    </source>
</evidence>
<evidence type="ECO:0000313" key="7">
    <source>
        <dbReference type="Proteomes" id="UP000326380"/>
    </source>
</evidence>
<dbReference type="InterPro" id="IPR035965">
    <property type="entry name" value="PAS-like_dom_sf"/>
</dbReference>
<dbReference type="PROSITE" id="PS50113">
    <property type="entry name" value="PAC"/>
    <property type="match status" value="5"/>
</dbReference>
<dbReference type="InterPro" id="IPR036097">
    <property type="entry name" value="HisK_dim/P_sf"/>
</dbReference>
<dbReference type="AlphaFoldDB" id="A0A7L4ZY97"/>
<dbReference type="NCBIfam" id="TIGR00229">
    <property type="entry name" value="sensory_box"/>
    <property type="match status" value="3"/>
</dbReference>
<comment type="catalytic activity">
    <reaction evidence="1">
        <text>ATP + protein L-histidine = ADP + protein N-phospho-L-histidine.</text>
        <dbReference type="EC" id="2.7.13.3"/>
    </reaction>
</comment>
<name>A0A7L4ZY97_9BACT</name>
<dbReference type="InterPro" id="IPR001610">
    <property type="entry name" value="PAC"/>
</dbReference>
<dbReference type="PANTHER" id="PTHR43304">
    <property type="entry name" value="PHYTOCHROME-LIKE PROTEIN CPH1"/>
    <property type="match status" value="1"/>
</dbReference>